<evidence type="ECO:0000256" key="6">
    <source>
        <dbReference type="ARBA" id="ARBA00022475"/>
    </source>
</evidence>
<keyword evidence="17" id="KW-1185">Reference proteome</keyword>
<dbReference type="PROSITE" id="PS51257">
    <property type="entry name" value="PROKAR_LIPOPROTEIN"/>
    <property type="match status" value="1"/>
</dbReference>
<evidence type="ECO:0000313" key="16">
    <source>
        <dbReference type="EMBL" id="AOO66490.1"/>
    </source>
</evidence>
<keyword evidence="10" id="KW-0476">Mercury</keyword>
<proteinExistence type="inferred from homology"/>
<sequence>MKKEILGVLTALLSAFAATACCLPPLLFLLFGISFGFLSFLETLTPFRIPLSLLSLFVLWLSWRSYAHHTFTCNPQKKKRYVWFYSIVLGLIIAILLYPEWANLFIDFFYSP</sequence>
<dbReference type="Pfam" id="PF02411">
    <property type="entry name" value="MerT"/>
    <property type="match status" value="1"/>
</dbReference>
<keyword evidence="8 15" id="KW-0812">Transmembrane</keyword>
<dbReference type="EMBL" id="CP017111">
    <property type="protein sequence ID" value="AOO66490.1"/>
    <property type="molecule type" value="Genomic_DNA"/>
</dbReference>
<evidence type="ECO:0000256" key="3">
    <source>
        <dbReference type="ARBA" id="ARBA00017053"/>
    </source>
</evidence>
<evidence type="ECO:0000256" key="7">
    <source>
        <dbReference type="ARBA" id="ARBA00022519"/>
    </source>
</evidence>
<name>A0A1D7TNE7_9BACT</name>
<dbReference type="GO" id="GO:0005886">
    <property type="term" value="C:plasma membrane"/>
    <property type="evidence" value="ECO:0007669"/>
    <property type="project" value="UniProtKB-SubCell"/>
</dbReference>
<evidence type="ECO:0000256" key="11">
    <source>
        <dbReference type="ARBA" id="ARBA00022989"/>
    </source>
</evidence>
<evidence type="ECO:0000256" key="4">
    <source>
        <dbReference type="ARBA" id="ARBA00022448"/>
    </source>
</evidence>
<evidence type="ECO:0000256" key="10">
    <source>
        <dbReference type="ARBA" id="ARBA00022914"/>
    </source>
</evidence>
<dbReference type="KEGG" id="shal:SHALO_2732"/>
<comment type="function">
    <text evidence="14">Involved in mercury resistance. Probably transfers a mercuric ion from the periplasmic Hg(2+)-binding protein MerP to the cytoplasmic mercuric reductase MerA.</text>
</comment>
<evidence type="ECO:0000256" key="5">
    <source>
        <dbReference type="ARBA" id="ARBA00022466"/>
    </source>
</evidence>
<keyword evidence="9" id="KW-0479">Metal-binding</keyword>
<dbReference type="GO" id="GO:0046872">
    <property type="term" value="F:metal ion binding"/>
    <property type="evidence" value="ECO:0007669"/>
    <property type="project" value="UniProtKB-KW"/>
</dbReference>
<keyword evidence="5" id="KW-0475">Mercuric resistance</keyword>
<keyword evidence="6" id="KW-1003">Cell membrane</keyword>
<comment type="similarity">
    <text evidence="2">Belongs to the MerT family.</text>
</comment>
<reference evidence="17" key="1">
    <citation type="submission" date="2016-08" db="EMBL/GenBank/DDBJ databases">
        <title>Complete genome sequence of the organohalide-respiring Epsilonproteobacterium Sulfurospirillum halorespirans.</title>
        <authorList>
            <person name="Goris T."/>
            <person name="Zimmermann J."/>
            <person name="Schenz B."/>
            <person name="Lemos M."/>
            <person name="Hackermueller J."/>
            <person name="Diekert G."/>
        </authorList>
    </citation>
    <scope>NUCLEOTIDE SEQUENCE [LARGE SCALE GENOMIC DNA]</scope>
    <source>
        <strain>DSM 13726</strain>
        <strain evidence="17">PCE-M2</strain>
    </source>
</reference>
<feature type="transmembrane region" description="Helical" evidence="15">
    <location>
        <begin position="81"/>
        <end position="99"/>
    </location>
</feature>
<dbReference type="PATRIC" id="fig|1193502.14.peg.2768"/>
<comment type="subcellular location">
    <subcellularLocation>
        <location evidence="1">Cell inner membrane</location>
        <topology evidence="1">Multi-pass membrane protein</topology>
    </subcellularLocation>
</comment>
<protein>
    <recommendedName>
        <fullName evidence="3">Mercuric transport protein MerT</fullName>
    </recommendedName>
    <alternativeName>
        <fullName evidence="13">Mercury ion transport protein</fullName>
    </alternativeName>
</protein>
<keyword evidence="7" id="KW-0997">Cell inner membrane</keyword>
<evidence type="ECO:0000256" key="14">
    <source>
        <dbReference type="ARBA" id="ARBA00045720"/>
    </source>
</evidence>
<dbReference type="InterPro" id="IPR003457">
    <property type="entry name" value="Transprt_MerT"/>
</dbReference>
<keyword evidence="11 15" id="KW-1133">Transmembrane helix</keyword>
<accession>A0A1D7TNE7</accession>
<evidence type="ECO:0000256" key="12">
    <source>
        <dbReference type="ARBA" id="ARBA00023136"/>
    </source>
</evidence>
<dbReference type="AlphaFoldDB" id="A0A1D7TNE7"/>
<dbReference type="Proteomes" id="UP000094609">
    <property type="component" value="Chromosome"/>
</dbReference>
<dbReference type="STRING" id="1193502.SHALO_2732"/>
<evidence type="ECO:0000313" key="17">
    <source>
        <dbReference type="Proteomes" id="UP000094609"/>
    </source>
</evidence>
<dbReference type="GO" id="GO:0015097">
    <property type="term" value="F:mercury ion transmembrane transporter activity"/>
    <property type="evidence" value="ECO:0007669"/>
    <property type="project" value="InterPro"/>
</dbReference>
<organism evidence="16 17">
    <name type="scientific">Sulfurospirillum halorespirans DSM 13726</name>
    <dbReference type="NCBI Taxonomy" id="1193502"/>
    <lineage>
        <taxon>Bacteria</taxon>
        <taxon>Pseudomonadati</taxon>
        <taxon>Campylobacterota</taxon>
        <taxon>Epsilonproteobacteria</taxon>
        <taxon>Campylobacterales</taxon>
        <taxon>Sulfurospirillaceae</taxon>
        <taxon>Sulfurospirillum</taxon>
    </lineage>
</organism>
<keyword evidence="4" id="KW-0813">Transport</keyword>
<keyword evidence="12 15" id="KW-0472">Membrane</keyword>
<evidence type="ECO:0000256" key="9">
    <source>
        <dbReference type="ARBA" id="ARBA00022723"/>
    </source>
</evidence>
<feature type="transmembrane region" description="Helical" evidence="15">
    <location>
        <begin position="27"/>
        <end position="60"/>
    </location>
</feature>
<evidence type="ECO:0000256" key="2">
    <source>
        <dbReference type="ARBA" id="ARBA00008224"/>
    </source>
</evidence>
<evidence type="ECO:0000256" key="15">
    <source>
        <dbReference type="SAM" id="Phobius"/>
    </source>
</evidence>
<dbReference type="Gene3D" id="1.10.287.910">
    <property type="entry name" value="bacterial mercury transporter, merf"/>
    <property type="match status" value="1"/>
</dbReference>
<gene>
    <name evidence="16" type="ORF">SHALO_2732</name>
</gene>
<evidence type="ECO:0000256" key="13">
    <source>
        <dbReference type="ARBA" id="ARBA00030934"/>
    </source>
</evidence>
<evidence type="ECO:0000256" key="1">
    <source>
        <dbReference type="ARBA" id="ARBA00004429"/>
    </source>
</evidence>
<evidence type="ECO:0000256" key="8">
    <source>
        <dbReference type="ARBA" id="ARBA00022692"/>
    </source>
</evidence>
<dbReference type="RefSeq" id="WP_069479020.1">
    <property type="nucleotide sequence ID" value="NZ_CP017111.1"/>
</dbReference>